<accession>C5FPI7</accession>
<dbReference type="eggNOG" id="ENOG502SJ7Y">
    <property type="taxonomic scope" value="Eukaryota"/>
</dbReference>
<dbReference type="RefSeq" id="XP_002846585.1">
    <property type="nucleotide sequence ID" value="XM_002846539.1"/>
</dbReference>
<name>C5FPI7_ARTOC</name>
<dbReference type="Gene3D" id="3.80.10.10">
    <property type="entry name" value="Ribonuclease Inhibitor"/>
    <property type="match status" value="1"/>
</dbReference>
<sequence length="609" mass="70078">MPQQPNEHGKSLYDFALVCKRWSVASNAIRFQRIRLTIKSHAKLSEDLDHWNNVLHSASSFRSIRRLEIEGELPAEGSMWVVNRRERPKNCMVDRDDELESMQYTDYRTLSELPEVTMELDKYWRPLAHFVVQLRALQDLIFNCTNQFPPCLLDVLHQIIPNCRLHLHSFGLRNLYSYKGWQRDLDQYEYALATSPSLYCITLLYEGGDPDRLINYHDLAIARMSEGLAPNLRHIRVIVHSLSKITYNRRTEQRPKRDIFPSNTPNPDSYGELHTIKFSGILFGGLQQWNEHIAFSALKELILDTMMDPYSLREASTYNFRSLKTLFLRLDSDNLDENAFLDGAACVFLQSLPPLNVLKLTGNFSHETFKAIIGHHRSLQRIWLSPQRKSHLASFGLDFTLSLDRIRELTSQCLQLRTVSLLIPRTLGDSQEVNIYRALGSLPRLKDLSLYLDCFCHTEPYMGAAISNDKPENFAVIKNILMNAALDETLARAIFQEVYQTQSTLGVPVLQRLRVQAVGVRLGESTPEDLRNILDVTSCGWAIIMNPTHRDGCREITAQQHRPRHITGALNPKFIIYQKAFRSVWPAKSGTWQTDWHSLPLATDENMAT</sequence>
<dbReference type="EMBL" id="DS995704">
    <property type="protein sequence ID" value="EEQ31503.1"/>
    <property type="molecule type" value="Genomic_DNA"/>
</dbReference>
<dbReference type="VEuPathDB" id="FungiDB:MCYG_04322"/>
<dbReference type="OMA" id="PPCLLDV"/>
<dbReference type="InterPro" id="IPR032675">
    <property type="entry name" value="LRR_dom_sf"/>
</dbReference>
<proteinExistence type="predicted"/>
<evidence type="ECO:0000313" key="1">
    <source>
        <dbReference type="EMBL" id="EEQ31503.1"/>
    </source>
</evidence>
<gene>
    <name evidence="1" type="ORF">MCYG_04322</name>
</gene>
<protein>
    <submittedName>
        <fullName evidence="1">Uncharacterized protein</fullName>
    </submittedName>
</protein>
<dbReference type="Proteomes" id="UP000002035">
    <property type="component" value="Unassembled WGS sequence"/>
</dbReference>
<evidence type="ECO:0000313" key="2">
    <source>
        <dbReference type="Proteomes" id="UP000002035"/>
    </source>
</evidence>
<dbReference type="OrthoDB" id="3945550at2759"/>
<reference evidence="2" key="1">
    <citation type="journal article" date="2012" name="MBio">
        <title>Comparative genome analysis of Trichophyton rubrum and related dermatophytes reveals candidate genes involved in infection.</title>
        <authorList>
            <person name="Martinez D.A."/>
            <person name="Oliver B.G."/>
            <person name="Graeser Y."/>
            <person name="Goldberg J.M."/>
            <person name="Li W."/>
            <person name="Martinez-Rossi N.M."/>
            <person name="Monod M."/>
            <person name="Shelest E."/>
            <person name="Barton R.C."/>
            <person name="Birch E."/>
            <person name="Brakhage A.A."/>
            <person name="Chen Z."/>
            <person name="Gurr S.J."/>
            <person name="Heiman D."/>
            <person name="Heitman J."/>
            <person name="Kosti I."/>
            <person name="Rossi A."/>
            <person name="Saif S."/>
            <person name="Samalova M."/>
            <person name="Saunders C.W."/>
            <person name="Shea T."/>
            <person name="Summerbell R.C."/>
            <person name="Xu J."/>
            <person name="Young S."/>
            <person name="Zeng Q."/>
            <person name="Birren B.W."/>
            <person name="Cuomo C.A."/>
            <person name="White T.C."/>
        </authorList>
    </citation>
    <scope>NUCLEOTIDE SEQUENCE [LARGE SCALE GENOMIC DNA]</scope>
    <source>
        <strain evidence="2">ATCC MYA-4605 / CBS 113480</strain>
    </source>
</reference>
<dbReference type="HOGENOM" id="CLU_024672_1_0_1"/>
<dbReference type="GeneID" id="9225992"/>
<keyword evidence="2" id="KW-1185">Reference proteome</keyword>
<organism evidence="1 2">
    <name type="scientific">Arthroderma otae (strain ATCC MYA-4605 / CBS 113480)</name>
    <name type="common">Microsporum canis</name>
    <dbReference type="NCBI Taxonomy" id="554155"/>
    <lineage>
        <taxon>Eukaryota</taxon>
        <taxon>Fungi</taxon>
        <taxon>Dikarya</taxon>
        <taxon>Ascomycota</taxon>
        <taxon>Pezizomycotina</taxon>
        <taxon>Eurotiomycetes</taxon>
        <taxon>Eurotiomycetidae</taxon>
        <taxon>Onygenales</taxon>
        <taxon>Arthrodermataceae</taxon>
        <taxon>Microsporum</taxon>
    </lineage>
</organism>
<dbReference type="AlphaFoldDB" id="C5FPI7"/>